<sequence>MCTPPSAIEGGAEKFSVGLGVFKIVFREIDWQVGRGLNPRAGGDPQSLGQTHRLMGMTLKCGLGQWVQGFVTRTAWLSGTPYYDVEDLGEDHGAMADDGEMVD</sequence>
<keyword evidence="2" id="KW-1185">Reference proteome</keyword>
<protein>
    <submittedName>
        <fullName evidence="1">Uncharacterized protein</fullName>
    </submittedName>
</protein>
<reference evidence="1" key="1">
    <citation type="submission" date="2022-06" db="EMBL/GenBank/DDBJ databases">
        <authorList>
            <consortium name="SYNGENTA / RWTH Aachen University"/>
        </authorList>
    </citation>
    <scope>NUCLEOTIDE SEQUENCE</scope>
</reference>
<name>A0AAV0ATX2_PHAPC</name>
<comment type="caution">
    <text evidence="1">The sequence shown here is derived from an EMBL/GenBank/DDBJ whole genome shotgun (WGS) entry which is preliminary data.</text>
</comment>
<accession>A0AAV0ATX2</accession>
<evidence type="ECO:0000313" key="2">
    <source>
        <dbReference type="Proteomes" id="UP001153365"/>
    </source>
</evidence>
<proteinExistence type="predicted"/>
<evidence type="ECO:0000313" key="1">
    <source>
        <dbReference type="EMBL" id="CAH7673120.1"/>
    </source>
</evidence>
<organism evidence="1 2">
    <name type="scientific">Phakopsora pachyrhizi</name>
    <name type="common">Asian soybean rust disease fungus</name>
    <dbReference type="NCBI Taxonomy" id="170000"/>
    <lineage>
        <taxon>Eukaryota</taxon>
        <taxon>Fungi</taxon>
        <taxon>Dikarya</taxon>
        <taxon>Basidiomycota</taxon>
        <taxon>Pucciniomycotina</taxon>
        <taxon>Pucciniomycetes</taxon>
        <taxon>Pucciniales</taxon>
        <taxon>Phakopsoraceae</taxon>
        <taxon>Phakopsora</taxon>
    </lineage>
</organism>
<dbReference type="AlphaFoldDB" id="A0AAV0ATX2"/>
<dbReference type="Proteomes" id="UP001153365">
    <property type="component" value="Unassembled WGS sequence"/>
</dbReference>
<dbReference type="EMBL" id="CALTRL010001603">
    <property type="protein sequence ID" value="CAH7673120.1"/>
    <property type="molecule type" value="Genomic_DNA"/>
</dbReference>
<gene>
    <name evidence="1" type="ORF">PPACK8108_LOCUS7982</name>
</gene>